<keyword evidence="1 6" id="KW-0489">Methyltransferase</keyword>
<dbReference type="GO" id="GO:0045881">
    <property type="term" value="P:positive regulation of sporulation resulting in formation of a cellular spore"/>
    <property type="evidence" value="ECO:0007669"/>
    <property type="project" value="TreeGrafter"/>
</dbReference>
<dbReference type="InterPro" id="IPR001091">
    <property type="entry name" value="RM_Methyltransferase"/>
</dbReference>
<dbReference type="GO" id="GO:0007059">
    <property type="term" value="P:chromosome segregation"/>
    <property type="evidence" value="ECO:0007669"/>
    <property type="project" value="TreeGrafter"/>
</dbReference>
<dbReference type="Gene3D" id="3.40.50.150">
    <property type="entry name" value="Vaccinia Virus protein VP39"/>
    <property type="match status" value="1"/>
</dbReference>
<evidence type="ECO:0000259" key="5">
    <source>
        <dbReference type="SMART" id="SM00470"/>
    </source>
</evidence>
<proteinExistence type="inferred from homology"/>
<sequence>MQVEMWSLDRIKPYEKNPRINDDAVAPVVQSINEFGFRQPIVVDPDGVIIVGHTRWKAAEQLNLAKVPVHVATDLEPEAVKAYRIADNRTGENAEWDYDLLPLEIGELQHVGFDCELLGFNSDELAKLLDPSVEPGLTDPDEVPEPPDEPTTQLGDIWVLGDHRLMCGDSSKTEDLDRLLNGQPIHLVHMDPPYNVSVSPRSKNAIAAGNSTFAGDGKKAKGDQKMRAKDRPLANDFISEDEFNRLLLAWFENASRVLVPGGCAYVWGGYANLGNYPGPLKQAGIYFSQAIVWDKQHPVMTRKDFMGAFEICFYGWKEGAGHKYFGPNNATDLWHVKKVNPQAMVHLTEKPVELAVNAIQYSSKRGQNVLDLFGGSGSTLIGAEQTGRKAFLMELDPPYCDVIVQRWEKFTGKEAKRDRT</sequence>
<dbReference type="InterPro" id="IPR015840">
    <property type="entry name" value="DNA_MeTrfase_ParB"/>
</dbReference>
<dbReference type="RefSeq" id="WP_145277175.1">
    <property type="nucleotide sequence ID" value="NZ_CP036272.1"/>
</dbReference>
<reference evidence="6 7" key="1">
    <citation type="submission" date="2019-02" db="EMBL/GenBank/DDBJ databases">
        <title>Deep-cultivation of Planctomycetes and their phenomic and genomic characterization uncovers novel biology.</title>
        <authorList>
            <person name="Wiegand S."/>
            <person name="Jogler M."/>
            <person name="Boedeker C."/>
            <person name="Pinto D."/>
            <person name="Vollmers J."/>
            <person name="Rivas-Marin E."/>
            <person name="Kohn T."/>
            <person name="Peeters S.H."/>
            <person name="Heuer A."/>
            <person name="Rast P."/>
            <person name="Oberbeckmann S."/>
            <person name="Bunk B."/>
            <person name="Jeske O."/>
            <person name="Meyerdierks A."/>
            <person name="Storesund J.E."/>
            <person name="Kallscheuer N."/>
            <person name="Luecker S."/>
            <person name="Lage O.M."/>
            <person name="Pohl T."/>
            <person name="Merkel B.J."/>
            <person name="Hornburger P."/>
            <person name="Mueller R.-W."/>
            <person name="Bruemmer F."/>
            <person name="Labrenz M."/>
            <person name="Spormann A.M."/>
            <person name="Op den Camp H."/>
            <person name="Overmann J."/>
            <person name="Amann R."/>
            <person name="Jetten M.S.M."/>
            <person name="Mascher T."/>
            <person name="Medema M.H."/>
            <person name="Devos D.P."/>
            <person name="Kaster A.-K."/>
            <person name="Ovreas L."/>
            <person name="Rohde M."/>
            <person name="Galperin M.Y."/>
            <person name="Jogler C."/>
        </authorList>
    </citation>
    <scope>NUCLEOTIDE SEQUENCE [LARGE SCALE GENOMIC DNA]</scope>
    <source>
        <strain evidence="6 7">SV_7m_r</strain>
    </source>
</reference>
<dbReference type="PANTHER" id="PTHR33375:SF1">
    <property type="entry name" value="CHROMOSOME-PARTITIONING PROTEIN PARB-RELATED"/>
    <property type="match status" value="1"/>
</dbReference>
<dbReference type="InterPro" id="IPR002941">
    <property type="entry name" value="DNA_methylase_N4/N6"/>
</dbReference>
<dbReference type="EC" id="2.1.1.-" evidence="3"/>
<dbReference type="SUPFAM" id="SSF53335">
    <property type="entry name" value="S-adenosyl-L-methionine-dependent methyltransferases"/>
    <property type="match status" value="1"/>
</dbReference>
<dbReference type="GO" id="GO:0003677">
    <property type="term" value="F:DNA binding"/>
    <property type="evidence" value="ECO:0007669"/>
    <property type="project" value="InterPro"/>
</dbReference>
<dbReference type="AlphaFoldDB" id="A0A517T224"/>
<dbReference type="SUPFAM" id="SSF110849">
    <property type="entry name" value="ParB/Sulfiredoxin"/>
    <property type="match status" value="1"/>
</dbReference>
<dbReference type="InterPro" id="IPR036086">
    <property type="entry name" value="ParB/Sulfiredoxin_sf"/>
</dbReference>
<dbReference type="CDD" id="cd16402">
    <property type="entry name" value="ParB_N_like_MT"/>
    <property type="match status" value="1"/>
</dbReference>
<dbReference type="Pfam" id="PF01555">
    <property type="entry name" value="N6_N4_Mtase"/>
    <property type="match status" value="1"/>
</dbReference>
<evidence type="ECO:0000256" key="4">
    <source>
        <dbReference type="SAM" id="MobiDB-lite"/>
    </source>
</evidence>
<dbReference type="OrthoDB" id="9773571at2"/>
<dbReference type="Gene3D" id="3.90.1530.10">
    <property type="entry name" value="Conserved hypothetical protein from pyrococcus furiosus pfu- 392566-001, ParB domain"/>
    <property type="match status" value="1"/>
</dbReference>
<name>A0A517T224_9BACT</name>
<dbReference type="GO" id="GO:0005694">
    <property type="term" value="C:chromosome"/>
    <property type="evidence" value="ECO:0007669"/>
    <property type="project" value="TreeGrafter"/>
</dbReference>
<dbReference type="InterPro" id="IPR003115">
    <property type="entry name" value="ParB_N"/>
</dbReference>
<dbReference type="PIRSF" id="PIRSF036758">
    <property type="entry name" value="Aden_M_ParB"/>
    <property type="match status" value="1"/>
</dbReference>
<evidence type="ECO:0000256" key="3">
    <source>
        <dbReference type="RuleBase" id="RU362026"/>
    </source>
</evidence>
<dbReference type="SMART" id="SM00470">
    <property type="entry name" value="ParB"/>
    <property type="match status" value="1"/>
</dbReference>
<dbReference type="GO" id="GO:0008170">
    <property type="term" value="F:N-methyltransferase activity"/>
    <property type="evidence" value="ECO:0007669"/>
    <property type="project" value="InterPro"/>
</dbReference>
<dbReference type="Pfam" id="PF02195">
    <property type="entry name" value="ParB_N"/>
    <property type="match status" value="1"/>
</dbReference>
<keyword evidence="7" id="KW-1185">Reference proteome</keyword>
<feature type="domain" description="ParB-like N-terminal" evidence="5">
    <location>
        <begin position="4"/>
        <end position="89"/>
    </location>
</feature>
<dbReference type="EMBL" id="CP036272">
    <property type="protein sequence ID" value="QDT62419.1"/>
    <property type="molecule type" value="Genomic_DNA"/>
</dbReference>
<protein>
    <recommendedName>
        <fullName evidence="3">Methyltransferase</fullName>
        <ecNumber evidence="3">2.1.1.-</ecNumber>
    </recommendedName>
</protein>
<evidence type="ECO:0000313" key="6">
    <source>
        <dbReference type="EMBL" id="QDT62419.1"/>
    </source>
</evidence>
<evidence type="ECO:0000256" key="1">
    <source>
        <dbReference type="ARBA" id="ARBA00022603"/>
    </source>
</evidence>
<evidence type="ECO:0000256" key="2">
    <source>
        <dbReference type="ARBA" id="ARBA00022679"/>
    </source>
</evidence>
<dbReference type="REBASE" id="355255">
    <property type="entry name" value="M.PbaSV7mrORF49670P"/>
</dbReference>
<dbReference type="GO" id="GO:0032259">
    <property type="term" value="P:methylation"/>
    <property type="evidence" value="ECO:0007669"/>
    <property type="project" value="UniProtKB-KW"/>
</dbReference>
<accession>A0A517T224</accession>
<gene>
    <name evidence="6" type="primary">dpnA_2</name>
    <name evidence="6" type="ORF">SV7mr_49670</name>
</gene>
<comment type="similarity">
    <text evidence="3">Belongs to the N(4)/N(6)-methyltransferase family.</text>
</comment>
<keyword evidence="2 6" id="KW-0808">Transferase</keyword>
<dbReference type="InterPro" id="IPR029063">
    <property type="entry name" value="SAM-dependent_MTases_sf"/>
</dbReference>
<dbReference type="PANTHER" id="PTHR33375">
    <property type="entry name" value="CHROMOSOME-PARTITIONING PROTEIN PARB-RELATED"/>
    <property type="match status" value="1"/>
</dbReference>
<feature type="compositionally biased region" description="Acidic residues" evidence="4">
    <location>
        <begin position="139"/>
        <end position="148"/>
    </location>
</feature>
<dbReference type="PRINTS" id="PR00508">
    <property type="entry name" value="S21N4MTFRASE"/>
</dbReference>
<dbReference type="Proteomes" id="UP000315003">
    <property type="component" value="Chromosome"/>
</dbReference>
<dbReference type="InterPro" id="IPR050336">
    <property type="entry name" value="Chromosome_partition/occlusion"/>
</dbReference>
<organism evidence="6 7">
    <name type="scientific">Stieleria bergensis</name>
    <dbReference type="NCBI Taxonomy" id="2528025"/>
    <lineage>
        <taxon>Bacteria</taxon>
        <taxon>Pseudomonadati</taxon>
        <taxon>Planctomycetota</taxon>
        <taxon>Planctomycetia</taxon>
        <taxon>Pirellulales</taxon>
        <taxon>Pirellulaceae</taxon>
        <taxon>Stieleria</taxon>
    </lineage>
</organism>
<evidence type="ECO:0000313" key="7">
    <source>
        <dbReference type="Proteomes" id="UP000315003"/>
    </source>
</evidence>
<feature type="region of interest" description="Disordered" evidence="4">
    <location>
        <begin position="131"/>
        <end position="154"/>
    </location>
</feature>